<feature type="transmembrane region" description="Helical" evidence="7">
    <location>
        <begin position="28"/>
        <end position="49"/>
    </location>
</feature>
<dbReference type="PANTHER" id="PTHR34583:SF2">
    <property type="entry name" value="ANTIPORTER SUBUNIT MNHC2-RELATED"/>
    <property type="match status" value="1"/>
</dbReference>
<sequence length="115" mass="11837">MELLLASVIGGLYAAGFYMMLRRSLAKLILGLALLGNAANLLIFTAGGLTRAEPPLVPPGAGAPTGLFADPLPQAMILTAIVIGFGVLAFALVLAYRAYQTVGSEDLDAMKGTDT</sequence>
<dbReference type="Proteomes" id="UP000534783">
    <property type="component" value="Unassembled WGS sequence"/>
</dbReference>
<keyword evidence="3" id="KW-1003">Cell membrane</keyword>
<reference evidence="8 9" key="1">
    <citation type="journal article" date="2020" name="Nature">
        <title>Bacterial chemolithoautotrophy via manganese oxidation.</title>
        <authorList>
            <person name="Yu H."/>
            <person name="Leadbetter J.R."/>
        </authorList>
    </citation>
    <scope>NUCLEOTIDE SEQUENCE [LARGE SCALE GENOMIC DNA]</scope>
    <source>
        <strain evidence="8 9">Mn-1</strain>
    </source>
</reference>
<protein>
    <submittedName>
        <fullName evidence="8">Na+/H+ antiporter subunit C</fullName>
    </submittedName>
</protein>
<dbReference type="InterPro" id="IPR050601">
    <property type="entry name" value="CPA3_antiporter_subunitC"/>
</dbReference>
<dbReference type="EMBL" id="VTOW01000001">
    <property type="protein sequence ID" value="NKE70771.1"/>
    <property type="molecule type" value="Genomic_DNA"/>
</dbReference>
<dbReference type="Gene3D" id="1.10.287.3510">
    <property type="match status" value="1"/>
</dbReference>
<keyword evidence="4 7" id="KW-0812">Transmembrane</keyword>
<evidence type="ECO:0000256" key="5">
    <source>
        <dbReference type="ARBA" id="ARBA00022989"/>
    </source>
</evidence>
<comment type="similarity">
    <text evidence="2">Belongs to the CPA3 antiporters (TC 2.A.63) subunit C family.</text>
</comment>
<dbReference type="AlphaFoldDB" id="A0A7X6DP13"/>
<evidence type="ECO:0000256" key="2">
    <source>
        <dbReference type="ARBA" id="ARBA00010388"/>
    </source>
</evidence>
<keyword evidence="6 7" id="KW-0472">Membrane</keyword>
<accession>A0A7X6DP13</accession>
<dbReference type="NCBIfam" id="NF009302">
    <property type="entry name" value="PRK12659.1"/>
    <property type="match status" value="1"/>
</dbReference>
<proteinExistence type="inferred from homology"/>
<evidence type="ECO:0000256" key="4">
    <source>
        <dbReference type="ARBA" id="ARBA00022692"/>
    </source>
</evidence>
<evidence type="ECO:0000256" key="7">
    <source>
        <dbReference type="SAM" id="Phobius"/>
    </source>
</evidence>
<organism evidence="8 9">
    <name type="scientific">Candidatus Manganitrophus noduliformans</name>
    <dbReference type="NCBI Taxonomy" id="2606439"/>
    <lineage>
        <taxon>Bacteria</taxon>
        <taxon>Pseudomonadati</taxon>
        <taxon>Nitrospirota</taxon>
        <taxon>Nitrospiria</taxon>
        <taxon>Candidatus Troglogloeales</taxon>
        <taxon>Candidatus Manganitrophaceae</taxon>
        <taxon>Candidatus Manganitrophus</taxon>
    </lineage>
</organism>
<feature type="transmembrane region" description="Helical" evidence="7">
    <location>
        <begin position="6"/>
        <end position="21"/>
    </location>
</feature>
<dbReference type="PANTHER" id="PTHR34583">
    <property type="entry name" value="ANTIPORTER SUBUNIT MNHC2-RELATED"/>
    <property type="match status" value="1"/>
</dbReference>
<keyword evidence="5 7" id="KW-1133">Transmembrane helix</keyword>
<dbReference type="RefSeq" id="WP_168059005.1">
    <property type="nucleotide sequence ID" value="NZ_VTOW01000001.1"/>
</dbReference>
<gene>
    <name evidence="8" type="ORF">MNODULE_08470</name>
</gene>
<evidence type="ECO:0000256" key="1">
    <source>
        <dbReference type="ARBA" id="ARBA00004651"/>
    </source>
</evidence>
<evidence type="ECO:0000256" key="6">
    <source>
        <dbReference type="ARBA" id="ARBA00023136"/>
    </source>
</evidence>
<dbReference type="Pfam" id="PF00420">
    <property type="entry name" value="Oxidored_q2"/>
    <property type="match status" value="1"/>
</dbReference>
<evidence type="ECO:0000313" key="8">
    <source>
        <dbReference type="EMBL" id="NKE70771.1"/>
    </source>
</evidence>
<dbReference type="InterPro" id="IPR039428">
    <property type="entry name" value="NUOK/Mnh_C1-like"/>
</dbReference>
<evidence type="ECO:0000256" key="3">
    <source>
        <dbReference type="ARBA" id="ARBA00022475"/>
    </source>
</evidence>
<comment type="subcellular location">
    <subcellularLocation>
        <location evidence="1">Cell membrane</location>
        <topology evidence="1">Multi-pass membrane protein</topology>
    </subcellularLocation>
</comment>
<name>A0A7X6DP13_9BACT</name>
<dbReference type="GO" id="GO:0005886">
    <property type="term" value="C:plasma membrane"/>
    <property type="evidence" value="ECO:0007669"/>
    <property type="project" value="UniProtKB-SubCell"/>
</dbReference>
<comment type="caution">
    <text evidence="8">The sequence shown here is derived from an EMBL/GenBank/DDBJ whole genome shotgun (WGS) entry which is preliminary data.</text>
</comment>
<evidence type="ECO:0000313" key="9">
    <source>
        <dbReference type="Proteomes" id="UP000534783"/>
    </source>
</evidence>
<feature type="transmembrane region" description="Helical" evidence="7">
    <location>
        <begin position="75"/>
        <end position="96"/>
    </location>
</feature>
<keyword evidence="9" id="KW-1185">Reference proteome</keyword>